<dbReference type="PROSITE" id="PS00434">
    <property type="entry name" value="HSF_DOMAIN"/>
    <property type="match status" value="1"/>
</dbReference>
<keyword evidence="4" id="KW-0539">Nucleus</keyword>
<evidence type="ECO:0000256" key="5">
    <source>
        <dbReference type="RuleBase" id="RU004020"/>
    </source>
</evidence>
<evidence type="ECO:0000256" key="3">
    <source>
        <dbReference type="ARBA" id="ARBA00023125"/>
    </source>
</evidence>
<keyword evidence="10" id="KW-1185">Reference proteome</keyword>
<evidence type="ECO:0000313" key="10">
    <source>
        <dbReference type="Proteomes" id="UP001419268"/>
    </source>
</evidence>
<dbReference type="Gene3D" id="1.10.10.10">
    <property type="entry name" value="Winged helix-like DNA-binding domain superfamily/Winged helix DNA-binding domain"/>
    <property type="match status" value="1"/>
</dbReference>
<name>A0AAP0JCY5_9MAGN</name>
<dbReference type="PANTHER" id="PTHR10015">
    <property type="entry name" value="HEAT SHOCK TRANSCRIPTION FACTOR"/>
    <property type="match status" value="1"/>
</dbReference>
<dbReference type="SUPFAM" id="SSF46785">
    <property type="entry name" value="Winged helix' DNA-binding domain"/>
    <property type="match status" value="1"/>
</dbReference>
<dbReference type="GO" id="GO:0005634">
    <property type="term" value="C:nucleus"/>
    <property type="evidence" value="ECO:0007669"/>
    <property type="project" value="UniProtKB-SubCell"/>
</dbReference>
<sequence length="252" mass="29024">MEILGILNDNMGRDIGEEQEEQQYVLKRSLSTISRSKQASRCPAPFLIKTYELLDHQQKGLESSSSISSCSSRSNSISGGDGNDDRRNKIVSWNNEGTGFVVWSPVEFSELLLPKYFKHNNFSSFIRQLNTYGFKKIASNRWEFRHEKFRRGGREMLVEITRKKCEPSAFPAFLKASTSAAATDNNKERKMELMEENKKLREENVELQKQVAYFKSLEIKLLDWLNHHKDNNNTNIDVRGMLAAENDKFVSA</sequence>
<dbReference type="FunFam" id="1.10.10.10:FF:000660">
    <property type="entry name" value="Heat stress transcription factor A-6b"/>
    <property type="match status" value="1"/>
</dbReference>
<evidence type="ECO:0000313" key="9">
    <source>
        <dbReference type="EMBL" id="KAK9131759.1"/>
    </source>
</evidence>
<feature type="compositionally biased region" description="Low complexity" evidence="7">
    <location>
        <begin position="63"/>
        <end position="78"/>
    </location>
</feature>
<dbReference type="GO" id="GO:0006357">
    <property type="term" value="P:regulation of transcription by RNA polymerase II"/>
    <property type="evidence" value="ECO:0007669"/>
    <property type="project" value="TreeGrafter"/>
</dbReference>
<dbReference type="Pfam" id="PF00447">
    <property type="entry name" value="HSF_DNA-bind"/>
    <property type="match status" value="1"/>
</dbReference>
<keyword evidence="2" id="KW-0346">Stress response</keyword>
<evidence type="ECO:0000256" key="7">
    <source>
        <dbReference type="SAM" id="MobiDB-lite"/>
    </source>
</evidence>
<feature type="coiled-coil region" evidence="6">
    <location>
        <begin position="183"/>
        <end position="210"/>
    </location>
</feature>
<reference evidence="9 10" key="1">
    <citation type="submission" date="2024-01" db="EMBL/GenBank/DDBJ databases">
        <title>Genome assemblies of Stephania.</title>
        <authorList>
            <person name="Yang L."/>
        </authorList>
    </citation>
    <scope>NUCLEOTIDE SEQUENCE [LARGE SCALE GENOMIC DNA]</scope>
    <source>
        <strain evidence="9">JXDWG</strain>
        <tissue evidence="9">Leaf</tissue>
    </source>
</reference>
<dbReference type="InterPro" id="IPR036388">
    <property type="entry name" value="WH-like_DNA-bd_sf"/>
</dbReference>
<dbReference type="InterPro" id="IPR036390">
    <property type="entry name" value="WH_DNA-bd_sf"/>
</dbReference>
<dbReference type="GO" id="GO:0003700">
    <property type="term" value="F:DNA-binding transcription factor activity"/>
    <property type="evidence" value="ECO:0007669"/>
    <property type="project" value="InterPro"/>
</dbReference>
<dbReference type="PANTHER" id="PTHR10015:SF308">
    <property type="entry name" value="HSF-TYPE DNA-BINDING DOMAIN-CONTAINING PROTEIN"/>
    <property type="match status" value="1"/>
</dbReference>
<proteinExistence type="inferred from homology"/>
<dbReference type="SMART" id="SM00415">
    <property type="entry name" value="HSF"/>
    <property type="match status" value="1"/>
</dbReference>
<gene>
    <name evidence="9" type="ORF">Scep_011287</name>
</gene>
<protein>
    <recommendedName>
        <fullName evidence="8">HSF-type DNA-binding domain-containing protein</fullName>
    </recommendedName>
</protein>
<evidence type="ECO:0000256" key="2">
    <source>
        <dbReference type="ARBA" id="ARBA00023016"/>
    </source>
</evidence>
<dbReference type="InterPro" id="IPR000232">
    <property type="entry name" value="HSF_DNA-bd"/>
</dbReference>
<comment type="similarity">
    <text evidence="5">Belongs to the HSF family.</text>
</comment>
<evidence type="ECO:0000256" key="1">
    <source>
        <dbReference type="ARBA" id="ARBA00004123"/>
    </source>
</evidence>
<keyword evidence="6" id="KW-0175">Coiled coil</keyword>
<comment type="subcellular location">
    <subcellularLocation>
        <location evidence="1">Nucleus</location>
    </subcellularLocation>
</comment>
<feature type="domain" description="HSF-type DNA-binding" evidence="8">
    <location>
        <begin position="113"/>
        <end position="137"/>
    </location>
</feature>
<feature type="region of interest" description="Disordered" evidence="7">
    <location>
        <begin position="63"/>
        <end position="89"/>
    </location>
</feature>
<evidence type="ECO:0000256" key="4">
    <source>
        <dbReference type="ARBA" id="ARBA00023242"/>
    </source>
</evidence>
<keyword evidence="3" id="KW-0238">DNA-binding</keyword>
<comment type="caution">
    <text evidence="9">The sequence shown here is derived from an EMBL/GenBank/DDBJ whole genome shotgun (WGS) entry which is preliminary data.</text>
</comment>
<dbReference type="AlphaFoldDB" id="A0AAP0JCY5"/>
<accession>A0AAP0JCY5</accession>
<evidence type="ECO:0000259" key="8">
    <source>
        <dbReference type="PROSITE" id="PS00434"/>
    </source>
</evidence>
<evidence type="ECO:0000256" key="6">
    <source>
        <dbReference type="SAM" id="Coils"/>
    </source>
</evidence>
<organism evidence="9 10">
    <name type="scientific">Stephania cephalantha</name>
    <dbReference type="NCBI Taxonomy" id="152367"/>
    <lineage>
        <taxon>Eukaryota</taxon>
        <taxon>Viridiplantae</taxon>
        <taxon>Streptophyta</taxon>
        <taxon>Embryophyta</taxon>
        <taxon>Tracheophyta</taxon>
        <taxon>Spermatophyta</taxon>
        <taxon>Magnoliopsida</taxon>
        <taxon>Ranunculales</taxon>
        <taxon>Menispermaceae</taxon>
        <taxon>Menispermoideae</taxon>
        <taxon>Cissampelideae</taxon>
        <taxon>Stephania</taxon>
    </lineage>
</organism>
<dbReference type="GO" id="GO:0000978">
    <property type="term" value="F:RNA polymerase II cis-regulatory region sequence-specific DNA binding"/>
    <property type="evidence" value="ECO:0007669"/>
    <property type="project" value="TreeGrafter"/>
</dbReference>
<dbReference type="Proteomes" id="UP001419268">
    <property type="component" value="Unassembled WGS sequence"/>
</dbReference>
<dbReference type="EMBL" id="JBBNAG010000005">
    <property type="protein sequence ID" value="KAK9131759.1"/>
    <property type="molecule type" value="Genomic_DNA"/>
</dbReference>